<dbReference type="GO" id="GO:0016887">
    <property type="term" value="F:ATP hydrolysis activity"/>
    <property type="evidence" value="ECO:0007669"/>
    <property type="project" value="InterPro"/>
</dbReference>
<evidence type="ECO:0000256" key="7">
    <source>
        <dbReference type="ARBA" id="ARBA00023136"/>
    </source>
</evidence>
<dbReference type="KEGG" id="aum:AURMO_00103"/>
<dbReference type="Pfam" id="PF00005">
    <property type="entry name" value="ABC_tran"/>
    <property type="match status" value="2"/>
</dbReference>
<dbReference type="GO" id="GO:0005886">
    <property type="term" value="C:plasma membrane"/>
    <property type="evidence" value="ECO:0007669"/>
    <property type="project" value="UniProtKB-ARBA"/>
</dbReference>
<accession>A0A2Z3RXP4</accession>
<evidence type="ECO:0000256" key="5">
    <source>
        <dbReference type="ARBA" id="ARBA00022840"/>
    </source>
</evidence>
<comment type="subcellular location">
    <subcellularLocation>
        <location evidence="1">Membrane</location>
        <topology evidence="1">Multi-pass membrane protein</topology>
    </subcellularLocation>
</comment>
<keyword evidence="5 10" id="KW-0067">ATP-binding</keyword>
<dbReference type="EMBL" id="CP023994">
    <property type="protein sequence ID" value="AWR20726.1"/>
    <property type="molecule type" value="Genomic_DNA"/>
</dbReference>
<dbReference type="InterPro" id="IPR003339">
    <property type="entry name" value="ABC/ECF_trnsptr_transmembrane"/>
</dbReference>
<dbReference type="SUPFAM" id="SSF52540">
    <property type="entry name" value="P-loop containing nucleoside triphosphate hydrolases"/>
    <property type="match status" value="2"/>
</dbReference>
<dbReference type="PANTHER" id="PTHR24220">
    <property type="entry name" value="IMPORT ATP-BINDING PROTEIN"/>
    <property type="match status" value="1"/>
</dbReference>
<feature type="transmembrane region" description="Helical" evidence="8">
    <location>
        <begin position="12"/>
        <end position="32"/>
    </location>
</feature>
<keyword evidence="2" id="KW-0813">Transport</keyword>
<dbReference type="Proteomes" id="UP000246894">
    <property type="component" value="Chromosome"/>
</dbReference>
<sequence precursor="true">MISHSRGRWAPFWVSLTFAAVFILLRIVYRLVFGSFSWQAIGQAASLAVPFALVIVVCGFLSALVDVRKLLPAMSALRYGRSIGTALAIALSSYPTLIHQVKLLGTARTLRGVRSRSAFLVPLLEHTIERAVALAAAMDLRGFGAGKPASVNDSASIELDHFTLRYGNKTVLTDVTLTIPAGEITVLTGQTGSGKTAVLESIAGLSQHFHNGQNTGTLTVGVIDRNLTPPRLTAGLIGYVGQDVRLSFAAATAREELEFGLRVSGHTTAEASNRAEELIAQFSLEAYADQPIEILSAGEATRVAIAAALALHPRILLLDEPLADLDRDARAELVALLAELQKLEQLTIVMAEHHTSELERLTPQWLSVSSGEVCSGQWGSDVDTLPARSLPVVGSDEIFQVSNFSVVQGSRELVQDVSLSLHVGEMLAITGANGVGKSSLLHALAATAPSQNIFRLVPENVRSLFITETLEEELSRADSLADHKHSGLAAMTFWSILATEESPELLSVHPRDLSAGTQVALAIALQLAWKPQVVLIDEPTRGLDALARTAMAEVLRCVAETGTAVLFASHDEAFVADQGCRVLAIREGALVPDEVTA</sequence>
<organism evidence="10 11">
    <name type="scientific">Aurantimicrobium photophilum</name>
    <dbReference type="NCBI Taxonomy" id="1987356"/>
    <lineage>
        <taxon>Bacteria</taxon>
        <taxon>Bacillati</taxon>
        <taxon>Actinomycetota</taxon>
        <taxon>Actinomycetes</taxon>
        <taxon>Micrococcales</taxon>
        <taxon>Microbacteriaceae</taxon>
        <taxon>Aurantimicrobium</taxon>
    </lineage>
</organism>
<dbReference type="GO" id="GO:0005524">
    <property type="term" value="F:ATP binding"/>
    <property type="evidence" value="ECO:0007669"/>
    <property type="project" value="UniProtKB-KW"/>
</dbReference>
<keyword evidence="6 8" id="KW-1133">Transmembrane helix</keyword>
<dbReference type="OrthoDB" id="501320at2"/>
<feature type="transmembrane region" description="Helical" evidence="8">
    <location>
        <begin position="44"/>
        <end position="67"/>
    </location>
</feature>
<evidence type="ECO:0000256" key="1">
    <source>
        <dbReference type="ARBA" id="ARBA00004141"/>
    </source>
</evidence>
<dbReference type="CDD" id="cd16914">
    <property type="entry name" value="EcfT"/>
    <property type="match status" value="1"/>
</dbReference>
<keyword evidence="7 8" id="KW-0472">Membrane</keyword>
<evidence type="ECO:0000313" key="11">
    <source>
        <dbReference type="Proteomes" id="UP000246894"/>
    </source>
</evidence>
<evidence type="ECO:0000256" key="6">
    <source>
        <dbReference type="ARBA" id="ARBA00022989"/>
    </source>
</evidence>
<keyword evidence="10" id="KW-0378">Hydrolase</keyword>
<keyword evidence="3 8" id="KW-0812">Transmembrane</keyword>
<name>A0A2Z3RXP4_9MICO</name>
<dbReference type="Gene3D" id="3.40.50.300">
    <property type="entry name" value="P-loop containing nucleotide triphosphate hydrolases"/>
    <property type="match status" value="2"/>
</dbReference>
<evidence type="ECO:0000256" key="2">
    <source>
        <dbReference type="ARBA" id="ARBA00022448"/>
    </source>
</evidence>
<reference evidence="10 11" key="1">
    <citation type="submission" date="2017-10" db="EMBL/GenBank/DDBJ databases">
        <title>Genome of an Actinobacterium that displays light-enhanced growth.</title>
        <authorList>
            <person name="Maresca J.A."/>
            <person name="Hempel P."/>
            <person name="Shevchenko O."/>
            <person name="Miller K.J."/>
            <person name="Hahn M.W."/>
        </authorList>
    </citation>
    <scope>NUCLEOTIDE SEQUENCE [LARGE SCALE GENOMIC DNA]</scope>
    <source>
        <strain evidence="10 11">MWH-Mo1</strain>
    </source>
</reference>
<keyword evidence="11" id="KW-1185">Reference proteome</keyword>
<evidence type="ECO:0000259" key="9">
    <source>
        <dbReference type="PROSITE" id="PS50893"/>
    </source>
</evidence>
<dbReference type="AlphaFoldDB" id="A0A2Z3RXP4"/>
<dbReference type="CDD" id="cd03225">
    <property type="entry name" value="ABC_cobalt_CbiO_domain1"/>
    <property type="match status" value="1"/>
</dbReference>
<dbReference type="InterPro" id="IPR003593">
    <property type="entry name" value="AAA+_ATPase"/>
</dbReference>
<dbReference type="SMART" id="SM00382">
    <property type="entry name" value="AAA"/>
    <property type="match status" value="2"/>
</dbReference>
<feature type="domain" description="ABC transporter" evidence="9">
    <location>
        <begin position="399"/>
        <end position="597"/>
    </location>
</feature>
<evidence type="ECO:0000256" key="4">
    <source>
        <dbReference type="ARBA" id="ARBA00022741"/>
    </source>
</evidence>
<evidence type="ECO:0000256" key="3">
    <source>
        <dbReference type="ARBA" id="ARBA00022692"/>
    </source>
</evidence>
<dbReference type="InterPro" id="IPR015854">
    <property type="entry name" value="ABC_transpr_LolD-like"/>
</dbReference>
<dbReference type="InterPro" id="IPR003439">
    <property type="entry name" value="ABC_transporter-like_ATP-bd"/>
</dbReference>
<feature type="domain" description="ABC transporter" evidence="9">
    <location>
        <begin position="157"/>
        <end position="395"/>
    </location>
</feature>
<gene>
    <name evidence="10" type="ORF">AURMO_00103</name>
</gene>
<evidence type="ECO:0000256" key="8">
    <source>
        <dbReference type="SAM" id="Phobius"/>
    </source>
</evidence>
<evidence type="ECO:0000313" key="10">
    <source>
        <dbReference type="EMBL" id="AWR20726.1"/>
    </source>
</evidence>
<keyword evidence="4" id="KW-0547">Nucleotide-binding</keyword>
<proteinExistence type="predicted"/>
<dbReference type="InterPro" id="IPR027417">
    <property type="entry name" value="P-loop_NTPase"/>
</dbReference>
<dbReference type="InterPro" id="IPR017871">
    <property type="entry name" value="ABC_transporter-like_CS"/>
</dbReference>
<feature type="transmembrane region" description="Helical" evidence="8">
    <location>
        <begin position="79"/>
        <end position="98"/>
    </location>
</feature>
<dbReference type="RefSeq" id="WP_110232652.1">
    <property type="nucleotide sequence ID" value="NZ_CP023994.1"/>
</dbReference>
<protein>
    <submittedName>
        <fullName evidence="10">HMP/thiamine import ATP-binding protein YkoD</fullName>
        <ecNumber evidence="10">3.6.3.-</ecNumber>
    </submittedName>
</protein>
<dbReference type="GO" id="GO:0022857">
    <property type="term" value="F:transmembrane transporter activity"/>
    <property type="evidence" value="ECO:0007669"/>
    <property type="project" value="UniProtKB-ARBA"/>
</dbReference>
<dbReference type="PROSITE" id="PS50893">
    <property type="entry name" value="ABC_TRANSPORTER_2"/>
    <property type="match status" value="2"/>
</dbReference>
<dbReference type="PROSITE" id="PS00211">
    <property type="entry name" value="ABC_TRANSPORTER_1"/>
    <property type="match status" value="1"/>
</dbReference>
<dbReference type="EC" id="3.6.3.-" evidence="10"/>
<dbReference type="PANTHER" id="PTHR24220:SF687">
    <property type="entry name" value="ABC TRANSPORTER ATP-BINDING PROTEIN SCO2324-RELATED"/>
    <property type="match status" value="1"/>
</dbReference>
<dbReference type="InterPro" id="IPR015856">
    <property type="entry name" value="ABC_transpr_CbiO/EcfA_su"/>
</dbReference>